<accession>A0A382WM53</accession>
<proteinExistence type="predicted"/>
<evidence type="ECO:0008006" key="2">
    <source>
        <dbReference type="Google" id="ProtNLM"/>
    </source>
</evidence>
<dbReference type="AlphaFoldDB" id="A0A382WM53"/>
<gene>
    <name evidence="1" type="ORF">METZ01_LOCUS412726</name>
</gene>
<sequence length="88" mass="9618">MKDISLTGVDRLFLFGHNDQHLAQIEKKYGVSLVARGDKLILNGPDAAVGEADGLLSHLVERIRRGPAIEEAELSELILQSPAPPQYD</sequence>
<protein>
    <recommendedName>
        <fullName evidence="2">Phosphate starvation-inducible protein PhoH</fullName>
    </recommendedName>
</protein>
<evidence type="ECO:0000313" key="1">
    <source>
        <dbReference type="EMBL" id="SVD59872.1"/>
    </source>
</evidence>
<reference evidence="1" key="1">
    <citation type="submission" date="2018-05" db="EMBL/GenBank/DDBJ databases">
        <authorList>
            <person name="Lanie J.A."/>
            <person name="Ng W.-L."/>
            <person name="Kazmierczak K.M."/>
            <person name="Andrzejewski T.M."/>
            <person name="Davidsen T.M."/>
            <person name="Wayne K.J."/>
            <person name="Tettelin H."/>
            <person name="Glass J.I."/>
            <person name="Rusch D."/>
            <person name="Podicherti R."/>
            <person name="Tsui H.-C.T."/>
            <person name="Winkler M.E."/>
        </authorList>
    </citation>
    <scope>NUCLEOTIDE SEQUENCE</scope>
</reference>
<name>A0A382WM53_9ZZZZ</name>
<organism evidence="1">
    <name type="scientific">marine metagenome</name>
    <dbReference type="NCBI Taxonomy" id="408172"/>
    <lineage>
        <taxon>unclassified sequences</taxon>
        <taxon>metagenomes</taxon>
        <taxon>ecological metagenomes</taxon>
    </lineage>
</organism>
<dbReference type="EMBL" id="UINC01160952">
    <property type="protein sequence ID" value="SVD59872.1"/>
    <property type="molecule type" value="Genomic_DNA"/>
</dbReference>
<feature type="non-terminal residue" evidence="1">
    <location>
        <position position="88"/>
    </location>
</feature>